<dbReference type="Proteomes" id="UP000183263">
    <property type="component" value="Unassembled WGS sequence"/>
</dbReference>
<dbReference type="RefSeq" id="WP_072736014.1">
    <property type="nucleotide sequence ID" value="NZ_CP048813.1"/>
</dbReference>
<evidence type="ECO:0000313" key="1">
    <source>
        <dbReference type="EMBL" id="SDH21382.1"/>
    </source>
</evidence>
<accession>A0A1G8AK32</accession>
<protein>
    <submittedName>
        <fullName evidence="1">Uncharacterized protein</fullName>
    </submittedName>
</protein>
<dbReference type="EMBL" id="FNDN01000001">
    <property type="protein sequence ID" value="SDH21382.1"/>
    <property type="molecule type" value="Genomic_DNA"/>
</dbReference>
<dbReference type="OrthoDB" id="4303892at2"/>
<proteinExistence type="predicted"/>
<organism evidence="1 2">
    <name type="scientific">Rhodococcus triatomae</name>
    <dbReference type="NCBI Taxonomy" id="300028"/>
    <lineage>
        <taxon>Bacteria</taxon>
        <taxon>Bacillati</taxon>
        <taxon>Actinomycetota</taxon>
        <taxon>Actinomycetes</taxon>
        <taxon>Mycobacteriales</taxon>
        <taxon>Nocardiaceae</taxon>
        <taxon>Rhodococcus</taxon>
    </lineage>
</organism>
<dbReference type="AlphaFoldDB" id="A0A1G8AK32"/>
<gene>
    <name evidence="1" type="ORF">SAMN05444695_101456</name>
</gene>
<keyword evidence="2" id="KW-1185">Reference proteome</keyword>
<sequence length="121" mass="13599">MADFTEIERFILYDSNDDWVFGFNPYRTFKLALGDEDAATRTNEAYQNLVRLGLMDIGHVGGDAGPGFHPWSGGPDTQIARLQELARHPEPEERVGFWGRATPEGEKIAAIIPDEWFGDDD</sequence>
<evidence type="ECO:0000313" key="2">
    <source>
        <dbReference type="Proteomes" id="UP000183263"/>
    </source>
</evidence>
<reference evidence="1 2" key="1">
    <citation type="submission" date="2016-10" db="EMBL/GenBank/DDBJ databases">
        <authorList>
            <person name="de Groot N.N."/>
        </authorList>
    </citation>
    <scope>NUCLEOTIDE SEQUENCE [LARGE SCALE GENOMIC DNA]</scope>
    <source>
        <strain evidence="1 2">DSM 44892</strain>
    </source>
</reference>
<name>A0A1G8AK32_9NOCA</name>